<dbReference type="GO" id="GO:0030416">
    <property type="term" value="P:methylamine metabolic process"/>
    <property type="evidence" value="ECO:0007669"/>
    <property type="project" value="InterPro"/>
</dbReference>
<keyword evidence="4 5" id="KW-0472">Membrane</keyword>
<evidence type="ECO:0000313" key="7">
    <source>
        <dbReference type="EMBL" id="SIT13606.1"/>
    </source>
</evidence>
<feature type="transmembrane region" description="Helical" evidence="5">
    <location>
        <begin position="115"/>
        <end position="136"/>
    </location>
</feature>
<name>A0A1N7PSQ2_9BACT</name>
<evidence type="ECO:0000256" key="2">
    <source>
        <dbReference type="ARBA" id="ARBA00022692"/>
    </source>
</evidence>
<accession>A0A1N7PSQ2</accession>
<feature type="transmembrane region" description="Helical" evidence="5">
    <location>
        <begin position="7"/>
        <end position="27"/>
    </location>
</feature>
<dbReference type="RefSeq" id="WP_076502870.1">
    <property type="nucleotide sequence ID" value="NZ_FTOP01000020.1"/>
</dbReference>
<evidence type="ECO:0000256" key="5">
    <source>
        <dbReference type="SAM" id="Phobius"/>
    </source>
</evidence>
<dbReference type="AlphaFoldDB" id="A0A1N7PSQ2"/>
<reference evidence="8" key="1">
    <citation type="submission" date="2017-01" db="EMBL/GenBank/DDBJ databases">
        <authorList>
            <person name="Varghese N."/>
            <person name="Submissions S."/>
        </authorList>
    </citation>
    <scope>NUCLEOTIDE SEQUENCE [LARGE SCALE GENOMIC DNA]</scope>
    <source>
        <strain evidence="8">DSM 46698</strain>
    </source>
</reference>
<evidence type="ECO:0000313" key="8">
    <source>
        <dbReference type="Proteomes" id="UP000186026"/>
    </source>
</evidence>
<dbReference type="Proteomes" id="UP000186026">
    <property type="component" value="Unassembled WGS sequence"/>
</dbReference>
<evidence type="ECO:0000259" key="6">
    <source>
        <dbReference type="Pfam" id="PF07291"/>
    </source>
</evidence>
<keyword evidence="2 5" id="KW-0812">Transmembrane</keyword>
<protein>
    <submittedName>
        <fullName evidence="7">Methylamine utilisation protein MauE</fullName>
    </submittedName>
</protein>
<dbReference type="STRING" id="529505.SAMN05421761_12019"/>
<proteinExistence type="predicted"/>
<dbReference type="GO" id="GO:0016020">
    <property type="term" value="C:membrane"/>
    <property type="evidence" value="ECO:0007669"/>
    <property type="project" value="UniProtKB-SubCell"/>
</dbReference>
<organism evidence="7 8">
    <name type="scientific">Belliella pelovolcani</name>
    <dbReference type="NCBI Taxonomy" id="529505"/>
    <lineage>
        <taxon>Bacteria</taxon>
        <taxon>Pseudomonadati</taxon>
        <taxon>Bacteroidota</taxon>
        <taxon>Cytophagia</taxon>
        <taxon>Cytophagales</taxon>
        <taxon>Cyclobacteriaceae</taxon>
        <taxon>Belliella</taxon>
    </lineage>
</organism>
<dbReference type="OrthoDB" id="673785at2"/>
<gene>
    <name evidence="7" type="ORF">SAMN05421761_12019</name>
</gene>
<dbReference type="UniPathway" id="UPA00895"/>
<comment type="subcellular location">
    <subcellularLocation>
        <location evidence="1">Membrane</location>
        <topology evidence="1">Multi-pass membrane protein</topology>
    </subcellularLocation>
</comment>
<dbReference type="InterPro" id="IPR009908">
    <property type="entry name" value="Methylamine_util_MauE"/>
</dbReference>
<evidence type="ECO:0000256" key="3">
    <source>
        <dbReference type="ARBA" id="ARBA00022989"/>
    </source>
</evidence>
<sequence length="151" mass="16960">MGDGVRNIVLEICVLLLAALFFYTGISKLIDAEQTYYSLKNQVFADWMVNLIYYSLPPMELITAVFLVIPPLRGLGIKLSILFMTAFTLYIGIVMTGFFGRIPCSCGGVISKLSWGAHLLFNIVFLIISISAFFLVKKKRKTQNSHLLKIK</sequence>
<feature type="domain" description="Methylamine utilisation protein MauE" evidence="6">
    <location>
        <begin position="7"/>
        <end position="134"/>
    </location>
</feature>
<keyword evidence="8" id="KW-1185">Reference proteome</keyword>
<feature type="transmembrane region" description="Helical" evidence="5">
    <location>
        <begin position="81"/>
        <end position="103"/>
    </location>
</feature>
<dbReference type="EMBL" id="FTOP01000020">
    <property type="protein sequence ID" value="SIT13606.1"/>
    <property type="molecule type" value="Genomic_DNA"/>
</dbReference>
<evidence type="ECO:0000256" key="4">
    <source>
        <dbReference type="ARBA" id="ARBA00023136"/>
    </source>
</evidence>
<keyword evidence="3 5" id="KW-1133">Transmembrane helix</keyword>
<feature type="transmembrane region" description="Helical" evidence="5">
    <location>
        <begin position="47"/>
        <end position="69"/>
    </location>
</feature>
<evidence type="ECO:0000256" key="1">
    <source>
        <dbReference type="ARBA" id="ARBA00004141"/>
    </source>
</evidence>
<dbReference type="Pfam" id="PF07291">
    <property type="entry name" value="MauE"/>
    <property type="match status" value="1"/>
</dbReference>